<dbReference type="InterPro" id="IPR004147">
    <property type="entry name" value="ABC1_dom"/>
</dbReference>
<name>A0A1M6M445_MALRU</name>
<feature type="domain" description="ABC1 atypical kinase-like" evidence="3">
    <location>
        <begin position="102"/>
        <end position="346"/>
    </location>
</feature>
<dbReference type="OrthoDB" id="9795390at2"/>
<feature type="transmembrane region" description="Helical" evidence="2">
    <location>
        <begin position="507"/>
        <end position="525"/>
    </location>
</feature>
<keyword evidence="5" id="KW-1185">Reference proteome</keyword>
<evidence type="ECO:0000256" key="2">
    <source>
        <dbReference type="SAM" id="Phobius"/>
    </source>
</evidence>
<dbReference type="STRING" id="1122189.SAMN02745165_03153"/>
<evidence type="ECO:0000313" key="5">
    <source>
        <dbReference type="Proteomes" id="UP000184171"/>
    </source>
</evidence>
<dbReference type="AlphaFoldDB" id="A0A1M6M445"/>
<keyword evidence="2" id="KW-1133">Transmembrane helix</keyword>
<evidence type="ECO:0000256" key="1">
    <source>
        <dbReference type="ARBA" id="ARBA00009670"/>
    </source>
</evidence>
<dbReference type="InterPro" id="IPR011009">
    <property type="entry name" value="Kinase-like_dom_sf"/>
</dbReference>
<proteinExistence type="inferred from homology"/>
<feature type="transmembrane region" description="Helical" evidence="2">
    <location>
        <begin position="531"/>
        <end position="558"/>
    </location>
</feature>
<protein>
    <submittedName>
        <fullName evidence="4">2-octaprenylphenol hydroxylase</fullName>
    </submittedName>
</protein>
<sequence>MLPITRINRNIRSLKRYRQVLGILIQYGFGHIVEQLNIDYYVELGKRIVSLGTASRELERLSQAERMRLALEELGPTFIKLGQLLSTRPDVVPAEYLDELKKLQDRVPAVDSDLIRAQLHLELGQPVEDLFESFEPTPIATASIAQVHRGRLKTGEQVALKIRRPNIESVIETDVDILMGLAYLVDKHLPGGEMYDPIGLVKEFRRTIYRELDFSREGRTIDRFSSNLEDNEHVRIPKVYWEYSGRSVLTMEYLSGIKISNVDELLREGYDPKLIARHGATTFLEQVFEHGFFHADPHPGNLHILPGNVICIFDFGMVGRLDDDLKYQLTELLFAVLKRDVDHIISQLLYSGELVDESNVKNLKRDLAEFIDDYYDVLLQDLKVGKMLIDFIEILTEYRIKFPSNLMLLSRSLIAMEGIGRQLDPEFNMVEHLRPFTERIVKERYSPANLSKELSKTVQSYQSLGKSLPRDIKEFINRVNRNKFKIDLEHRGLERMITDLDKSTNRISFSMVIAALIIGSSLIMQTDKGPILFGFPVLGLFGYTVAGFLGFGLAIAILRSGRM</sequence>
<reference evidence="4 5" key="1">
    <citation type="submission" date="2016-11" db="EMBL/GenBank/DDBJ databases">
        <authorList>
            <person name="Jaros S."/>
            <person name="Januszkiewicz K."/>
            <person name="Wedrychowicz H."/>
        </authorList>
    </citation>
    <scope>NUCLEOTIDE SEQUENCE [LARGE SCALE GENOMIC DNA]</scope>
    <source>
        <strain evidence="4 5">DSM 5091</strain>
    </source>
</reference>
<organism evidence="4 5">
    <name type="scientific">Malonomonas rubra DSM 5091</name>
    <dbReference type="NCBI Taxonomy" id="1122189"/>
    <lineage>
        <taxon>Bacteria</taxon>
        <taxon>Pseudomonadati</taxon>
        <taxon>Thermodesulfobacteriota</taxon>
        <taxon>Desulfuromonadia</taxon>
        <taxon>Desulfuromonadales</taxon>
        <taxon>Geopsychrobacteraceae</taxon>
        <taxon>Malonomonas</taxon>
    </lineage>
</organism>
<dbReference type="Proteomes" id="UP000184171">
    <property type="component" value="Unassembled WGS sequence"/>
</dbReference>
<dbReference type="EMBL" id="FQZT01000016">
    <property type="protein sequence ID" value="SHJ78212.1"/>
    <property type="molecule type" value="Genomic_DNA"/>
</dbReference>
<keyword evidence="2" id="KW-0812">Transmembrane</keyword>
<evidence type="ECO:0000313" key="4">
    <source>
        <dbReference type="EMBL" id="SHJ78212.1"/>
    </source>
</evidence>
<dbReference type="RefSeq" id="WP_072909692.1">
    <property type="nucleotide sequence ID" value="NZ_FQZT01000016.1"/>
</dbReference>
<dbReference type="Pfam" id="PF03109">
    <property type="entry name" value="ABC1"/>
    <property type="match status" value="1"/>
</dbReference>
<gene>
    <name evidence="4" type="ORF">SAMN02745165_03153</name>
</gene>
<accession>A0A1M6M445</accession>
<dbReference type="PANTHER" id="PTHR10566">
    <property type="entry name" value="CHAPERONE-ACTIVITY OF BC1 COMPLEX CABC1 -RELATED"/>
    <property type="match status" value="1"/>
</dbReference>
<evidence type="ECO:0000259" key="3">
    <source>
        <dbReference type="Pfam" id="PF03109"/>
    </source>
</evidence>
<dbReference type="PANTHER" id="PTHR10566:SF113">
    <property type="entry name" value="PROTEIN ACTIVITY OF BC1 COMPLEX KINASE 7, CHLOROPLASTIC"/>
    <property type="match status" value="1"/>
</dbReference>
<dbReference type="CDD" id="cd05121">
    <property type="entry name" value="ABC1_ADCK3-like"/>
    <property type="match status" value="1"/>
</dbReference>
<keyword evidence="2" id="KW-0472">Membrane</keyword>
<dbReference type="SUPFAM" id="SSF56112">
    <property type="entry name" value="Protein kinase-like (PK-like)"/>
    <property type="match status" value="1"/>
</dbReference>
<dbReference type="InterPro" id="IPR050154">
    <property type="entry name" value="UbiB_kinase"/>
</dbReference>
<comment type="similarity">
    <text evidence="1">Belongs to the protein kinase superfamily. ADCK protein kinase family.</text>
</comment>